<keyword evidence="13" id="KW-1185">Reference proteome</keyword>
<sequence length="647" mass="75543">MSASLSSNKANGNEIPIELPLFSKTQSPKSYLFTQIVQSHLGEQASLIISVLISYGRLTILKIREHTHLPIFNIKQSLVSLIQLNLVVFSVDDRDRVFYTFNGNGIYKIIYSGEIITTIHNFYKNKNEKEFIDEIKVNIFTEIVQNVLSSGYLSIDDYLNSLSEHEHKNEEQIKFCFNQLINDGWLKPIDKFHFQNRFDLYEKLYKQQLYKFNKENKIVMSESKKQIEVKKLTAEKFQQLFIDESDKKINSKNSLTFNLNRFLKRQRSLQLSLLCKHKLGPLSAKIYSIILQKFEKNSTDIINEKIDILKYSNEVSSSSTGLDPESLENVIHKLKLKDLEILKFNVNEILREIQKNNEKNKIKLTKSIINPNKKRKNGINNQENNIPRKKIKLETLDSLDELVNQQEQKKVENSMDVDFEMDGYNGNQNENENENENELAILNTHLKILSSNKDYKFLIENSPGSFSIPFIDLATPLSQNIYNQLIKLIFGQDSLRLLNCVNESKLIDEKLLGNLILMKDLKIRSILNRLIQFQILEIQEIPKTQDRSAIRTVFTFKHNFTLSKNILKNCLNYNMAHILHLITDKKSENKILIDKSLRDDVKGREEEMLIESELVKLNELYNFEISNLVKFNRLRSLVDVFEYLQTP</sequence>
<reference evidence="13" key="1">
    <citation type="submission" date="2016-05" db="EMBL/GenBank/DDBJ databases">
        <title>Comparative genomics of biotechnologically important yeasts.</title>
        <authorList>
            <consortium name="DOE Joint Genome Institute"/>
            <person name="Riley R."/>
            <person name="Haridas S."/>
            <person name="Wolfe K.H."/>
            <person name="Lopes M.R."/>
            <person name="Hittinger C.T."/>
            <person name="Goker M."/>
            <person name="Salamov A."/>
            <person name="Wisecaver J."/>
            <person name="Long T.M."/>
            <person name="Aerts A.L."/>
            <person name="Barry K."/>
            <person name="Choi C."/>
            <person name="Clum A."/>
            <person name="Coughlan A.Y."/>
            <person name="Deshpande S."/>
            <person name="Douglass A.P."/>
            <person name="Hanson S.J."/>
            <person name="Klenk H.-P."/>
            <person name="Labutti K."/>
            <person name="Lapidus A."/>
            <person name="Lindquist E."/>
            <person name="Lipzen A."/>
            <person name="Meier-Kolthoff J.P."/>
            <person name="Ohm R.A."/>
            <person name="Otillar R.P."/>
            <person name="Pangilinan J."/>
            <person name="Peng Y."/>
            <person name="Rokas A."/>
            <person name="Rosa C.A."/>
            <person name="Scheuner C."/>
            <person name="Sibirny A.A."/>
            <person name="Slot J.C."/>
            <person name="Stielow J.B."/>
            <person name="Sun H."/>
            <person name="Kurtzman C.P."/>
            <person name="Blackwell M."/>
            <person name="Grigoriev I.V."/>
            <person name="Jeffries T.W."/>
        </authorList>
    </citation>
    <scope>NUCLEOTIDE SEQUENCE [LARGE SCALE GENOMIC DNA]</scope>
    <source>
        <strain evidence="13">NRRL Y-2460</strain>
    </source>
</reference>
<evidence type="ECO:0000259" key="11">
    <source>
        <dbReference type="Pfam" id="PF22536"/>
    </source>
</evidence>
<dbReference type="InterPro" id="IPR039748">
    <property type="entry name" value="RPC3"/>
</dbReference>
<accession>A0A1E4TP34</accession>
<dbReference type="OrthoDB" id="272392at2759"/>
<feature type="domain" description="RNA polymerase III Rpc82 C -terminal" evidence="9">
    <location>
        <begin position="177"/>
        <end position="473"/>
    </location>
</feature>
<evidence type="ECO:0000256" key="4">
    <source>
        <dbReference type="ARBA" id="ARBA00022478"/>
    </source>
</evidence>
<dbReference type="Gene3D" id="1.10.10.10">
    <property type="entry name" value="Winged helix-like DNA-binding domain superfamily/Winged helix DNA-binding domain"/>
    <property type="match status" value="2"/>
</dbReference>
<dbReference type="Pfam" id="PF22536">
    <property type="entry name" value="WHD_POLR3C"/>
    <property type="match status" value="1"/>
</dbReference>
<comment type="function">
    <text evidence="7 8">DNA-dependent RNA polymerase catalyzes the transcription of DNA into RNA using the four ribonucleoside triphosphates as substrates. Specific core component of RNA polymerase III which synthesizes small RNAs, such as 5S rRNA and tRNAs.</text>
</comment>
<evidence type="ECO:0000256" key="5">
    <source>
        <dbReference type="ARBA" id="ARBA00023163"/>
    </source>
</evidence>
<evidence type="ECO:0000259" key="10">
    <source>
        <dbReference type="Pfam" id="PF08221"/>
    </source>
</evidence>
<feature type="domain" description="DNA-directed RNA polymerase III subunit RPC3 winged-helix" evidence="11">
    <location>
        <begin position="484"/>
        <end position="557"/>
    </location>
</feature>
<evidence type="ECO:0000313" key="12">
    <source>
        <dbReference type="EMBL" id="ODV93525.1"/>
    </source>
</evidence>
<dbReference type="InterPro" id="IPR008806">
    <property type="entry name" value="RNA_pol_III_Rpc82_C"/>
</dbReference>
<dbReference type="GO" id="GO:0003697">
    <property type="term" value="F:single-stranded DNA binding"/>
    <property type="evidence" value="ECO:0007669"/>
    <property type="project" value="UniProtKB-UniRule"/>
</dbReference>
<evidence type="ECO:0000313" key="13">
    <source>
        <dbReference type="Proteomes" id="UP000094236"/>
    </source>
</evidence>
<organism evidence="12 13">
    <name type="scientific">Pachysolen tannophilus NRRL Y-2460</name>
    <dbReference type="NCBI Taxonomy" id="669874"/>
    <lineage>
        <taxon>Eukaryota</taxon>
        <taxon>Fungi</taxon>
        <taxon>Dikarya</taxon>
        <taxon>Ascomycota</taxon>
        <taxon>Saccharomycotina</taxon>
        <taxon>Pichiomycetes</taxon>
        <taxon>Pachysolenaceae</taxon>
        <taxon>Pachysolen</taxon>
    </lineage>
</organism>
<keyword evidence="5 8" id="KW-0804">Transcription</keyword>
<dbReference type="Proteomes" id="UP000094236">
    <property type="component" value="Unassembled WGS sequence"/>
</dbReference>
<proteinExistence type="inferred from homology"/>
<evidence type="ECO:0000256" key="2">
    <source>
        <dbReference type="ARBA" id="ARBA00011206"/>
    </source>
</evidence>
<evidence type="ECO:0000259" key="9">
    <source>
        <dbReference type="Pfam" id="PF05645"/>
    </source>
</evidence>
<dbReference type="STRING" id="669874.A0A1E4TP34"/>
<comment type="similarity">
    <text evidence="8">Belongs to the RNA polymerase beta chain family.</text>
</comment>
<comment type="subcellular location">
    <subcellularLocation>
        <location evidence="1 8">Nucleus</location>
    </subcellularLocation>
</comment>
<dbReference type="InterPro" id="IPR036388">
    <property type="entry name" value="WH-like_DNA-bd_sf"/>
</dbReference>
<dbReference type="Pfam" id="PF05645">
    <property type="entry name" value="RNA_pol_Rpc82"/>
    <property type="match status" value="1"/>
</dbReference>
<comment type="subunit">
    <text evidence="2 8">Component of the RNA polymerase III (Pol III) complex consisting of 17 subunits.</text>
</comment>
<dbReference type="Pfam" id="PF08221">
    <property type="entry name" value="HTH_9"/>
    <property type="match status" value="1"/>
</dbReference>
<evidence type="ECO:0000256" key="6">
    <source>
        <dbReference type="ARBA" id="ARBA00023242"/>
    </source>
</evidence>
<keyword evidence="4 8" id="KW-0240">DNA-directed RNA polymerase</keyword>
<evidence type="ECO:0000256" key="7">
    <source>
        <dbReference type="ARBA" id="ARBA00025127"/>
    </source>
</evidence>
<evidence type="ECO:0000256" key="3">
    <source>
        <dbReference type="ARBA" id="ARBA00016689"/>
    </source>
</evidence>
<dbReference type="EMBL" id="KV454018">
    <property type="protein sequence ID" value="ODV93525.1"/>
    <property type="molecule type" value="Genomic_DNA"/>
</dbReference>
<dbReference type="InterPro" id="IPR013197">
    <property type="entry name" value="RNA_pol_III_RPC82-rel_HTH"/>
</dbReference>
<protein>
    <recommendedName>
        <fullName evidence="3 8">DNA-directed RNA polymerase III subunit RPC3</fullName>
        <shortName evidence="8">RNA polymerase III subunit C3</shortName>
    </recommendedName>
</protein>
<dbReference type="GO" id="GO:0005666">
    <property type="term" value="C:RNA polymerase III complex"/>
    <property type="evidence" value="ECO:0007669"/>
    <property type="project" value="UniProtKB-UniRule"/>
</dbReference>
<evidence type="ECO:0000256" key="8">
    <source>
        <dbReference type="RuleBase" id="RU367076"/>
    </source>
</evidence>
<dbReference type="InterPro" id="IPR055207">
    <property type="entry name" value="POLR3C_WHD"/>
</dbReference>
<dbReference type="AlphaFoldDB" id="A0A1E4TP34"/>
<dbReference type="GO" id="GO:0006351">
    <property type="term" value="P:DNA-templated transcription"/>
    <property type="evidence" value="ECO:0007669"/>
    <property type="project" value="InterPro"/>
</dbReference>
<evidence type="ECO:0000256" key="1">
    <source>
        <dbReference type="ARBA" id="ARBA00004123"/>
    </source>
</evidence>
<gene>
    <name evidence="12" type="ORF">PACTADRAFT_52097</name>
</gene>
<feature type="domain" description="RNA polymerase III subunit RPC82-related helix-turn-helix" evidence="10">
    <location>
        <begin position="32"/>
        <end position="91"/>
    </location>
</feature>
<dbReference type="PANTHER" id="PTHR12949:SF0">
    <property type="entry name" value="DNA-DIRECTED RNA POLYMERASE III SUBUNIT RPC3"/>
    <property type="match status" value="1"/>
</dbReference>
<name>A0A1E4TP34_PACTA</name>
<keyword evidence="6 8" id="KW-0539">Nucleus</keyword>
<dbReference type="PANTHER" id="PTHR12949">
    <property type="entry name" value="RNA POLYMERASE III DNA DIRECTED -RELATED"/>
    <property type="match status" value="1"/>
</dbReference>